<dbReference type="PROSITE" id="PS51257">
    <property type="entry name" value="PROKAR_LIPOPROTEIN"/>
    <property type="match status" value="1"/>
</dbReference>
<protein>
    <recommendedName>
        <fullName evidence="2">Lipoprotein</fullName>
    </recommendedName>
</protein>
<evidence type="ECO:0008006" key="2">
    <source>
        <dbReference type="Google" id="ProtNLM"/>
    </source>
</evidence>
<proteinExistence type="predicted"/>
<reference evidence="1" key="1">
    <citation type="submission" date="2006-10" db="EMBL/GenBank/DDBJ databases">
        <title>Complete sequence of Solibacter usitatus Ellin6076.</title>
        <authorList>
            <consortium name="US DOE Joint Genome Institute"/>
            <person name="Copeland A."/>
            <person name="Lucas S."/>
            <person name="Lapidus A."/>
            <person name="Barry K."/>
            <person name="Detter J.C."/>
            <person name="Glavina del Rio T."/>
            <person name="Hammon N."/>
            <person name="Israni S."/>
            <person name="Dalin E."/>
            <person name="Tice H."/>
            <person name="Pitluck S."/>
            <person name="Thompson L.S."/>
            <person name="Brettin T."/>
            <person name="Bruce D."/>
            <person name="Han C."/>
            <person name="Tapia R."/>
            <person name="Gilna P."/>
            <person name="Schmutz J."/>
            <person name="Larimer F."/>
            <person name="Land M."/>
            <person name="Hauser L."/>
            <person name="Kyrpides N."/>
            <person name="Mikhailova N."/>
            <person name="Janssen P.H."/>
            <person name="Kuske C.R."/>
            <person name="Richardson P."/>
        </authorList>
    </citation>
    <scope>NUCLEOTIDE SEQUENCE</scope>
    <source>
        <strain evidence="1">Ellin6076</strain>
    </source>
</reference>
<evidence type="ECO:0000313" key="1">
    <source>
        <dbReference type="EMBL" id="ABJ86619.1"/>
    </source>
</evidence>
<dbReference type="EMBL" id="CP000473">
    <property type="protein sequence ID" value="ABJ86619.1"/>
    <property type="molecule type" value="Genomic_DNA"/>
</dbReference>
<organism evidence="1">
    <name type="scientific">Solibacter usitatus (strain Ellin6076)</name>
    <dbReference type="NCBI Taxonomy" id="234267"/>
    <lineage>
        <taxon>Bacteria</taxon>
        <taxon>Pseudomonadati</taxon>
        <taxon>Acidobacteriota</taxon>
        <taxon>Terriglobia</taxon>
        <taxon>Bryobacterales</taxon>
        <taxon>Solibacteraceae</taxon>
        <taxon>Candidatus Solibacter</taxon>
    </lineage>
</organism>
<dbReference type="AlphaFoldDB" id="Q01UQ1"/>
<dbReference type="InParanoid" id="Q01UQ1"/>
<dbReference type="STRING" id="234267.Acid_5672"/>
<dbReference type="HOGENOM" id="CLU_769251_0_0_0"/>
<dbReference type="OrthoDB" id="128913at2"/>
<gene>
    <name evidence="1" type="ordered locus">Acid_5672</name>
</gene>
<dbReference type="KEGG" id="sus:Acid_5672"/>
<accession>Q01UQ1</accession>
<name>Q01UQ1_SOLUE</name>
<sequence length="360" mass="38742" precursor="true">MLKLSHVLPFLLLTSCAVRQSGPRTWRFADRTLMPPGVAAPDLAARTFTAPLAITGDCLVSDALSVQRRHSRILVTVHREALLRQPPGWLADWIDRAVSQGCIPAGQGPLLTARILESLPLPDGAALRLLRAEGRYNFVELLPGTRLQVVSPVLSSGTTLDAAPESPMKVSGKDTSITVEMQAPANLIGVETAWYDLIAKPGGRGSTIVPTSARVTIGGQAEDRTGPAVNLFRFPPEAAFYRLFYKADESEVLALAPTRAALPADPDTCGQPACFPIPRGVGVNPYMRIEVNGAPLTVPVNATVRSVLQAARQRPEEVLPTLAITKPFAGRPTALEFDRGKQDILNLTLTGDEQLRWGSR</sequence>